<keyword evidence="4 7" id="KW-0812">Transmembrane</keyword>
<evidence type="ECO:0000256" key="1">
    <source>
        <dbReference type="ARBA" id="ARBA00004141"/>
    </source>
</evidence>
<organism evidence="8 9">
    <name type="scientific">Gonapodya prolifera (strain JEL478)</name>
    <name type="common">Monoblepharis prolifera</name>
    <dbReference type="NCBI Taxonomy" id="1344416"/>
    <lineage>
        <taxon>Eukaryota</taxon>
        <taxon>Fungi</taxon>
        <taxon>Fungi incertae sedis</taxon>
        <taxon>Chytridiomycota</taxon>
        <taxon>Chytridiomycota incertae sedis</taxon>
        <taxon>Monoblepharidomycetes</taxon>
        <taxon>Monoblepharidales</taxon>
        <taxon>Gonapodyaceae</taxon>
        <taxon>Gonapodya</taxon>
    </lineage>
</organism>
<sequence>VQRYAWILPVASPVAFAMAWGMGANELSSNWGNVYGSRIMKLWQIVIIASIFEFVGAIALGSGVASTIRGSILSTSSYAAQPEVLMFGMLCVVVTCSVWLYIANKFELPISDSQTTVLSLIGVGLASRGWGGIRWSPGFSNIGITWAVSPPMSAAMGFCLFFLFKFFILKHDDAVKRAKLFFPMFMFLILAALIHVSFSPPRLEEDNMTPGSKAGVASGAALIVTIIAQLTYARWLFRKVDEVESIVAHSNAEEQSLGDDKKAGDGLTLDKSENLQPVNVTASVAIIAQIIQPRKFDRIERRLLSNKYTAFLVDDAYARETGRDKHLAHVHEVADRYPAGVELMFSHLLIVTACFKSFAHGASDVSNAAGPLAAIVNILSDGMIDSQSSIPFWTLGMCAAGMAIGILTFAAKPLTMLAVKVTRISPVRGVCIDLASAAVIILATYLKIPVSTTQITVFAIVGVGLATGIRDKIHWVNLGVVVLGWAVTLVFSALVSFSLTAFALRAP</sequence>
<feature type="transmembrane region" description="Helical" evidence="7">
    <location>
        <begin position="6"/>
        <end position="24"/>
    </location>
</feature>
<accession>A0A139AFV0</accession>
<feature type="transmembrane region" description="Helical" evidence="7">
    <location>
        <begin position="218"/>
        <end position="237"/>
    </location>
</feature>
<feature type="transmembrane region" description="Helical" evidence="7">
    <location>
        <begin position="453"/>
        <end position="469"/>
    </location>
</feature>
<evidence type="ECO:0000256" key="2">
    <source>
        <dbReference type="ARBA" id="ARBA00022448"/>
    </source>
</evidence>
<evidence type="ECO:0000256" key="4">
    <source>
        <dbReference type="ARBA" id="ARBA00022692"/>
    </source>
</evidence>
<proteinExistence type="inferred from homology"/>
<name>A0A139AFV0_GONPJ</name>
<keyword evidence="6 7" id="KW-0472">Membrane</keyword>
<keyword evidence="2 7" id="KW-0813">Transport</keyword>
<reference evidence="8 9" key="1">
    <citation type="journal article" date="2015" name="Genome Biol. Evol.">
        <title>Phylogenomic analyses indicate that early fungi evolved digesting cell walls of algal ancestors of land plants.</title>
        <authorList>
            <person name="Chang Y."/>
            <person name="Wang S."/>
            <person name="Sekimoto S."/>
            <person name="Aerts A.L."/>
            <person name="Choi C."/>
            <person name="Clum A."/>
            <person name="LaButti K.M."/>
            <person name="Lindquist E.A."/>
            <person name="Yee Ngan C."/>
            <person name="Ohm R.A."/>
            <person name="Salamov A.A."/>
            <person name="Grigoriev I.V."/>
            <person name="Spatafora J.W."/>
            <person name="Berbee M.L."/>
        </authorList>
    </citation>
    <scope>NUCLEOTIDE SEQUENCE [LARGE SCALE GENOMIC DNA]</scope>
    <source>
        <strain evidence="8 9">JEL478</strain>
    </source>
</reference>
<evidence type="ECO:0000313" key="9">
    <source>
        <dbReference type="Proteomes" id="UP000070544"/>
    </source>
</evidence>
<keyword evidence="3 7" id="KW-0592">Phosphate transport</keyword>
<protein>
    <recommendedName>
        <fullName evidence="7">Phosphate transporter</fullName>
    </recommendedName>
</protein>
<feature type="transmembrane region" description="Helical" evidence="7">
    <location>
        <begin position="145"/>
        <end position="168"/>
    </location>
</feature>
<feature type="transmembrane region" description="Helical" evidence="7">
    <location>
        <begin position="426"/>
        <end position="446"/>
    </location>
</feature>
<keyword evidence="9" id="KW-1185">Reference proteome</keyword>
<feature type="transmembrane region" description="Helical" evidence="7">
    <location>
        <begin position="45"/>
        <end position="64"/>
    </location>
</feature>
<feature type="transmembrane region" description="Helical" evidence="7">
    <location>
        <begin position="84"/>
        <end position="103"/>
    </location>
</feature>
<dbReference type="PANTHER" id="PTHR11101:SF80">
    <property type="entry name" value="PHOSPHATE TRANSPORTER"/>
    <property type="match status" value="1"/>
</dbReference>
<feature type="transmembrane region" description="Helical" evidence="7">
    <location>
        <begin position="475"/>
        <end position="504"/>
    </location>
</feature>
<dbReference type="OrthoDB" id="260807at2759"/>
<evidence type="ECO:0000256" key="7">
    <source>
        <dbReference type="RuleBase" id="RU363058"/>
    </source>
</evidence>
<evidence type="ECO:0000256" key="6">
    <source>
        <dbReference type="ARBA" id="ARBA00023136"/>
    </source>
</evidence>
<feature type="transmembrane region" description="Helical" evidence="7">
    <location>
        <begin position="390"/>
        <end position="411"/>
    </location>
</feature>
<dbReference type="PANTHER" id="PTHR11101">
    <property type="entry name" value="PHOSPHATE TRANSPORTER"/>
    <property type="match status" value="1"/>
</dbReference>
<comment type="similarity">
    <text evidence="7">Belongs to the inorganic phosphate transporter (PiT) (TC 2.A.20) family.</text>
</comment>
<evidence type="ECO:0000256" key="5">
    <source>
        <dbReference type="ARBA" id="ARBA00022989"/>
    </source>
</evidence>
<dbReference type="EMBL" id="KQ965761">
    <property type="protein sequence ID" value="KXS15638.1"/>
    <property type="molecule type" value="Genomic_DNA"/>
</dbReference>
<dbReference type="AlphaFoldDB" id="A0A139AFV0"/>
<dbReference type="Proteomes" id="UP000070544">
    <property type="component" value="Unassembled WGS sequence"/>
</dbReference>
<gene>
    <name evidence="8" type="ORF">M427DRAFT_79892</name>
</gene>
<dbReference type="GO" id="GO:0005315">
    <property type="term" value="F:phosphate transmembrane transporter activity"/>
    <property type="evidence" value="ECO:0007669"/>
    <property type="project" value="InterPro"/>
</dbReference>
<evidence type="ECO:0000313" key="8">
    <source>
        <dbReference type="EMBL" id="KXS15638.1"/>
    </source>
</evidence>
<keyword evidence="5 7" id="KW-1133">Transmembrane helix</keyword>
<feature type="non-terminal residue" evidence="8">
    <location>
        <position position="1"/>
    </location>
</feature>
<dbReference type="GO" id="GO:0035435">
    <property type="term" value="P:phosphate ion transmembrane transport"/>
    <property type="evidence" value="ECO:0007669"/>
    <property type="project" value="TreeGrafter"/>
</dbReference>
<dbReference type="InterPro" id="IPR001204">
    <property type="entry name" value="Phos_transporter"/>
</dbReference>
<comment type="subcellular location">
    <subcellularLocation>
        <location evidence="1 7">Membrane</location>
        <topology evidence="1 7">Multi-pass membrane protein</topology>
    </subcellularLocation>
</comment>
<feature type="transmembrane region" description="Helical" evidence="7">
    <location>
        <begin position="180"/>
        <end position="198"/>
    </location>
</feature>
<dbReference type="STRING" id="1344416.A0A139AFV0"/>
<comment type="function">
    <text evidence="7">Sodium-phosphate symporter.</text>
</comment>
<dbReference type="GO" id="GO:0016020">
    <property type="term" value="C:membrane"/>
    <property type="evidence" value="ECO:0007669"/>
    <property type="project" value="UniProtKB-SubCell"/>
</dbReference>
<evidence type="ECO:0000256" key="3">
    <source>
        <dbReference type="ARBA" id="ARBA00022592"/>
    </source>
</evidence>
<feature type="non-terminal residue" evidence="8">
    <location>
        <position position="507"/>
    </location>
</feature>
<dbReference type="Pfam" id="PF01384">
    <property type="entry name" value="PHO4"/>
    <property type="match status" value="1"/>
</dbReference>